<accession>A0A7U7SQW2</accession>
<organism evidence="2 5">
    <name type="scientific">Listeria monocytogenes</name>
    <dbReference type="NCBI Taxonomy" id="1639"/>
    <lineage>
        <taxon>Bacteria</taxon>
        <taxon>Bacillati</taxon>
        <taxon>Bacillota</taxon>
        <taxon>Bacilli</taxon>
        <taxon>Bacillales</taxon>
        <taxon>Listeriaceae</taxon>
        <taxon>Listeria</taxon>
    </lineage>
</organism>
<evidence type="ECO:0000313" key="3">
    <source>
        <dbReference type="EMBL" id="EAH3293257.1"/>
    </source>
</evidence>
<gene>
    <name evidence="2" type="primary">arsD</name>
    <name evidence="2" type="ORF">D4920_00540</name>
    <name evidence="1" type="ORF">D4B11_04960</name>
    <name evidence="3" type="ORF">D5N24_02510</name>
</gene>
<evidence type="ECO:0000313" key="4">
    <source>
        <dbReference type="Proteomes" id="UP000530452"/>
    </source>
</evidence>
<dbReference type="RefSeq" id="WP_061110700.1">
    <property type="nucleotide sequence ID" value="NZ_CP032671.1"/>
</dbReference>
<proteinExistence type="predicted"/>
<dbReference type="EMBL" id="AABFVG010000001">
    <property type="protein sequence ID" value="EAH2280547.1"/>
    <property type="molecule type" value="Genomic_DNA"/>
</dbReference>
<reference evidence="4 5" key="1">
    <citation type="submission" date="2019-04" db="EMBL/GenBank/DDBJ databases">
        <authorList>
            <person name="Ashton P.M."/>
            <person name="Dallman T."/>
            <person name="Nair S."/>
            <person name="De Pinna E."/>
            <person name="Peters T."/>
            <person name="Grant K."/>
        </authorList>
    </citation>
    <scope>NUCLEOTIDE SEQUENCE [LARGE SCALE GENOMIC DNA]</scope>
    <source>
        <strain evidence="2 5">282333</strain>
        <strain evidence="3 4">282352</strain>
        <strain evidence="1 6">289003</strain>
    </source>
</reference>
<evidence type="ECO:0000313" key="5">
    <source>
        <dbReference type="Proteomes" id="UP000533021"/>
    </source>
</evidence>
<dbReference type="Proteomes" id="UP000546397">
    <property type="component" value="Unassembled WGS sequence"/>
</dbReference>
<dbReference type="EMBL" id="AABEMN010000005">
    <property type="protein sequence ID" value="EAG9519109.1"/>
    <property type="molecule type" value="Genomic_DNA"/>
</dbReference>
<evidence type="ECO:0000313" key="1">
    <source>
        <dbReference type="EMBL" id="EAG9519109.1"/>
    </source>
</evidence>
<sequence>MINIIYYYCSENESKINLEIWKSLIDAQNEHPEIYEMYYGTAYSIELKEVSDIEQIDLPDSVKDLLAEKGSNILPILMVNSKIQYYGSFSIKKAIEETLDFTIDLQIEDDRE</sequence>
<dbReference type="AlphaFoldDB" id="A0A7U7SQW2"/>
<name>A0A7U7SQW2_LISMN</name>
<protein>
    <submittedName>
        <fullName evidence="2">Arsenic metallochaperone ArsD family protein</fullName>
    </submittedName>
</protein>
<comment type="caution">
    <text evidence="2">The sequence shown here is derived from an EMBL/GenBank/DDBJ whole genome shotgun (WGS) entry which is preliminary data.</text>
</comment>
<dbReference type="Proteomes" id="UP000533021">
    <property type="component" value="Unassembled WGS sequence"/>
</dbReference>
<evidence type="ECO:0000313" key="6">
    <source>
        <dbReference type="Proteomes" id="UP000546397"/>
    </source>
</evidence>
<dbReference type="EMBL" id="AABGHY010000002">
    <property type="protein sequence ID" value="EAH3293257.1"/>
    <property type="molecule type" value="Genomic_DNA"/>
</dbReference>
<dbReference type="Proteomes" id="UP000530452">
    <property type="component" value="Unassembled WGS sequence"/>
</dbReference>
<evidence type="ECO:0000313" key="2">
    <source>
        <dbReference type="EMBL" id="EAH2280547.1"/>
    </source>
</evidence>